<dbReference type="InterPro" id="IPR005882">
    <property type="entry name" value="Bifunctional_GlmU"/>
</dbReference>
<feature type="binding site" evidence="18">
    <location>
        <position position="346"/>
    </location>
    <ligand>
        <name>UDP-N-acetyl-alpha-D-glucosamine</name>
        <dbReference type="ChEBI" id="CHEBI:57705"/>
    </ligand>
</feature>
<evidence type="ECO:0000256" key="13">
    <source>
        <dbReference type="ARBA" id="ARBA00023315"/>
    </source>
</evidence>
<dbReference type="RefSeq" id="WP_349245463.1">
    <property type="nucleotide sequence ID" value="NZ_JASCXX010000016.1"/>
</dbReference>
<keyword evidence="12 18" id="KW-0511">Multifunctional enzyme</keyword>
<feature type="binding site" evidence="18">
    <location>
        <begin position="9"/>
        <end position="12"/>
    </location>
    <ligand>
        <name>UDP-N-acetyl-alpha-D-glucosamine</name>
        <dbReference type="ChEBI" id="CHEBI:57705"/>
    </ligand>
</feature>
<comment type="cofactor">
    <cofactor evidence="18">
        <name>Mg(2+)</name>
        <dbReference type="ChEBI" id="CHEBI:18420"/>
    </cofactor>
    <text evidence="18">Binds 1 Mg(2+) ion per subunit.</text>
</comment>
<comment type="function">
    <text evidence="17 18">Catalyzes the last two sequential reactions in the de novo biosynthetic pathway for UDP-N-acetylglucosamine (UDP-GlcNAc). The C-terminal domain catalyzes the transfer of acetyl group from acetyl coenzyme A to glucosamine-1-phosphate (GlcN-1-P) to produce N-acetylglucosamine-1-phosphate (GlcNAc-1-P), which is converted into UDP-GlcNAc by the transfer of uridine 5-monophosphate (from uridine 5-triphosphate), a reaction catalyzed by the N-terminal domain.</text>
</comment>
<dbReference type="GO" id="GO:0000902">
    <property type="term" value="P:cell morphogenesis"/>
    <property type="evidence" value="ECO:0007669"/>
    <property type="project" value="UniProtKB-UniRule"/>
</dbReference>
<evidence type="ECO:0000256" key="5">
    <source>
        <dbReference type="ARBA" id="ARBA00022679"/>
    </source>
</evidence>
<evidence type="ECO:0000313" key="20">
    <source>
        <dbReference type="EMBL" id="MDI6450054.1"/>
    </source>
</evidence>
<feature type="binding site" evidence="18">
    <location>
        <position position="75"/>
    </location>
    <ligand>
        <name>UDP-N-acetyl-alpha-D-glucosamine</name>
        <dbReference type="ChEBI" id="CHEBI:57705"/>
    </ligand>
</feature>
<keyword evidence="13 18" id="KW-0012">Acyltransferase</keyword>
<dbReference type="GO" id="GO:0006048">
    <property type="term" value="P:UDP-N-acetylglucosamine biosynthetic process"/>
    <property type="evidence" value="ECO:0007669"/>
    <property type="project" value="InterPro"/>
</dbReference>
<dbReference type="GO" id="GO:0008360">
    <property type="term" value="P:regulation of cell shape"/>
    <property type="evidence" value="ECO:0007669"/>
    <property type="project" value="UniProtKB-KW"/>
</dbReference>
<keyword evidence="14 18" id="KW-0961">Cell wall biogenesis/degradation</keyword>
<keyword evidence="8 18" id="KW-0677">Repeat</keyword>
<feature type="binding site" evidence="18">
    <location>
        <position position="392"/>
    </location>
    <ligand>
        <name>acetyl-CoA</name>
        <dbReference type="ChEBI" id="CHEBI:57288"/>
    </ligand>
</feature>
<dbReference type="Pfam" id="PF14602">
    <property type="entry name" value="Hexapep_2"/>
    <property type="match status" value="1"/>
</dbReference>
<dbReference type="GO" id="GO:0009245">
    <property type="term" value="P:lipid A biosynthetic process"/>
    <property type="evidence" value="ECO:0007669"/>
    <property type="project" value="UniProtKB-UniRule"/>
</dbReference>
<evidence type="ECO:0000256" key="7">
    <source>
        <dbReference type="ARBA" id="ARBA00022723"/>
    </source>
</evidence>
<keyword evidence="4 18" id="KW-0963">Cytoplasm</keyword>
<evidence type="ECO:0000256" key="2">
    <source>
        <dbReference type="ARBA" id="ARBA00007707"/>
    </source>
</evidence>
<evidence type="ECO:0000256" key="14">
    <source>
        <dbReference type="ARBA" id="ARBA00023316"/>
    </source>
</evidence>
<comment type="catalytic activity">
    <reaction evidence="15 18">
        <text>alpha-D-glucosamine 1-phosphate + acetyl-CoA = N-acetyl-alpha-D-glucosamine 1-phosphate + CoA + H(+)</text>
        <dbReference type="Rhea" id="RHEA:13725"/>
        <dbReference type="ChEBI" id="CHEBI:15378"/>
        <dbReference type="ChEBI" id="CHEBI:57287"/>
        <dbReference type="ChEBI" id="CHEBI:57288"/>
        <dbReference type="ChEBI" id="CHEBI:57776"/>
        <dbReference type="ChEBI" id="CHEBI:58516"/>
        <dbReference type="EC" id="2.3.1.157"/>
    </reaction>
</comment>
<evidence type="ECO:0000256" key="15">
    <source>
        <dbReference type="ARBA" id="ARBA00048247"/>
    </source>
</evidence>
<feature type="domain" description="MobA-like NTP transferase" evidence="19">
    <location>
        <begin position="6"/>
        <end position="152"/>
    </location>
</feature>
<comment type="similarity">
    <text evidence="2 18">In the C-terminal section; belongs to the transferase hexapeptide repeat family.</text>
</comment>
<dbReference type="Pfam" id="PF12804">
    <property type="entry name" value="NTP_transf_3"/>
    <property type="match status" value="1"/>
</dbReference>
<evidence type="ECO:0000256" key="3">
    <source>
        <dbReference type="ARBA" id="ARBA00007947"/>
    </source>
</evidence>
<evidence type="ECO:0000256" key="12">
    <source>
        <dbReference type="ARBA" id="ARBA00023268"/>
    </source>
</evidence>
<proteinExistence type="inferred from homology"/>
<keyword evidence="5 18" id="KW-0808">Transferase</keyword>
<evidence type="ECO:0000313" key="21">
    <source>
        <dbReference type="Proteomes" id="UP001431776"/>
    </source>
</evidence>
<feature type="binding site" evidence="18">
    <location>
        <begin position="80"/>
        <end position="81"/>
    </location>
    <ligand>
        <name>UDP-N-acetyl-alpha-D-glucosamine</name>
        <dbReference type="ChEBI" id="CHEBI:57705"/>
    </ligand>
</feature>
<protein>
    <recommendedName>
        <fullName evidence="18">Bifunctional protein GlmU</fullName>
    </recommendedName>
    <domain>
        <recommendedName>
            <fullName evidence="18">UDP-N-acetylglucosamine pyrophosphorylase</fullName>
            <ecNumber evidence="18">2.7.7.23</ecNumber>
        </recommendedName>
        <alternativeName>
            <fullName evidence="18">N-acetylglucosamine-1-phosphate uridyltransferase</fullName>
        </alternativeName>
    </domain>
    <domain>
        <recommendedName>
            <fullName evidence="18">Glucosamine-1-phosphate N-acetyltransferase</fullName>
            <ecNumber evidence="18">2.3.1.157</ecNumber>
        </recommendedName>
    </domain>
</protein>
<evidence type="ECO:0000256" key="17">
    <source>
        <dbReference type="ARBA" id="ARBA00049628"/>
    </source>
</evidence>
<dbReference type="InterPro" id="IPR001451">
    <property type="entry name" value="Hexapep"/>
</dbReference>
<keyword evidence="11 18" id="KW-0573">Peptidoglycan synthesis</keyword>
<dbReference type="InterPro" id="IPR025877">
    <property type="entry name" value="MobA-like_NTP_Trfase"/>
</dbReference>
<dbReference type="AlphaFoldDB" id="A0AAW6U300"/>
<comment type="caution">
    <text evidence="18">Lacks conserved residue(s) required for the propagation of feature annotation.</text>
</comment>
<dbReference type="Proteomes" id="UP001431776">
    <property type="component" value="Unassembled WGS sequence"/>
</dbReference>
<accession>A0AAW6U300</accession>
<comment type="caution">
    <text evidence="20">The sequence shown here is derived from an EMBL/GenBank/DDBJ whole genome shotgun (WGS) entry which is preliminary data.</text>
</comment>
<keyword evidence="6 18" id="KW-0548">Nucleotidyltransferase</keyword>
<comment type="subunit">
    <text evidence="18">Homotrimer.</text>
</comment>
<dbReference type="SUPFAM" id="SSF53448">
    <property type="entry name" value="Nucleotide-diphospho-sugar transferases"/>
    <property type="match status" value="1"/>
</dbReference>
<dbReference type="GO" id="GO:0005737">
    <property type="term" value="C:cytoplasm"/>
    <property type="evidence" value="ECO:0007669"/>
    <property type="project" value="UniProtKB-SubCell"/>
</dbReference>
<dbReference type="GO" id="GO:0000287">
    <property type="term" value="F:magnesium ion binding"/>
    <property type="evidence" value="ECO:0007669"/>
    <property type="project" value="UniProtKB-UniRule"/>
</dbReference>
<dbReference type="CDD" id="cd02540">
    <property type="entry name" value="GT2_GlmU_N_bac"/>
    <property type="match status" value="1"/>
</dbReference>
<evidence type="ECO:0000256" key="9">
    <source>
        <dbReference type="ARBA" id="ARBA00022842"/>
    </source>
</evidence>
<dbReference type="EMBL" id="JASCXX010000016">
    <property type="protein sequence ID" value="MDI6450054.1"/>
    <property type="molecule type" value="Genomic_DNA"/>
</dbReference>
<evidence type="ECO:0000256" key="18">
    <source>
        <dbReference type="HAMAP-Rule" id="MF_01631"/>
    </source>
</evidence>
<keyword evidence="7 18" id="KW-0479">Metal-binding</keyword>
<dbReference type="InterPro" id="IPR050065">
    <property type="entry name" value="GlmU-like"/>
</dbReference>
<evidence type="ECO:0000256" key="1">
    <source>
        <dbReference type="ARBA" id="ARBA00004496"/>
    </source>
</evidence>
<dbReference type="EC" id="2.7.7.23" evidence="18"/>
<dbReference type="GO" id="GO:0003977">
    <property type="term" value="F:UDP-N-acetylglucosamine diphosphorylase activity"/>
    <property type="evidence" value="ECO:0007669"/>
    <property type="project" value="UniProtKB-UniRule"/>
</dbReference>
<feature type="binding site" evidence="18">
    <location>
        <position position="230"/>
    </location>
    <ligand>
        <name>Mg(2+)</name>
        <dbReference type="ChEBI" id="CHEBI:18420"/>
    </ligand>
</feature>
<comment type="pathway">
    <text evidence="18">Nucleotide-sugar biosynthesis; UDP-N-acetyl-alpha-D-glucosamine biosynthesis; N-acetyl-alpha-D-glucosamine 1-phosphate from alpha-D-glucosamine 6-phosphate (route II): step 2/2.</text>
</comment>
<dbReference type="PANTHER" id="PTHR43584:SF3">
    <property type="entry name" value="BIFUNCTIONAL PROTEIN GLMU"/>
    <property type="match status" value="1"/>
</dbReference>
<evidence type="ECO:0000256" key="10">
    <source>
        <dbReference type="ARBA" id="ARBA00022960"/>
    </source>
</evidence>
<feature type="binding site" evidence="18">
    <location>
        <position position="157"/>
    </location>
    <ligand>
        <name>UDP-N-acetyl-alpha-D-glucosamine</name>
        <dbReference type="ChEBI" id="CHEBI:57705"/>
    </ligand>
</feature>
<feature type="binding site" evidence="18">
    <location>
        <position position="172"/>
    </location>
    <ligand>
        <name>UDP-N-acetyl-alpha-D-glucosamine</name>
        <dbReference type="ChEBI" id="CHEBI:57705"/>
    </ligand>
</feature>
<dbReference type="GO" id="GO:0016020">
    <property type="term" value="C:membrane"/>
    <property type="evidence" value="ECO:0007669"/>
    <property type="project" value="GOC"/>
</dbReference>
<sequence length="411" mass="44469">MAERVAILLAAGVSSRMNTQLPKVLHEVTGRPMLAYVLDACRSVGTDKIYVVVGFGADQVKERFSGASDIVWVEQAEQKGTAHAVGCCREHLKDFRGQTLVLCGDGPLIRAKTLQTLIDKHEAEHSAATLATAVLEDPTGYGRIVRDAYGNIQGIVEDSDCSPAQKAIREVNPSYYLFHNQALFAALEQVKPDNVKGEYYLTDALSVLIATGHKVVAITAVRPEEAMGVNSRAQLSVASKIMQQRIQQEMMENGVTIVDPDNTWIDARAQIGQDTVIEPFTYIHGPIRIGRGCRIGPFAYLRDDTVIENDVVLGVFTEVKDVTLADGVRARHHSYLGDAVIGRNVNIGAGSITANFDGKTISRTTVGDDCYIGSGTVLIAPLVLQAGAHVGAGTVVSQEDVDKLTEEQERR</sequence>
<evidence type="ECO:0000256" key="11">
    <source>
        <dbReference type="ARBA" id="ARBA00022984"/>
    </source>
</evidence>
<reference evidence="20" key="1">
    <citation type="submission" date="2023-05" db="EMBL/GenBank/DDBJ databases">
        <title>Anaerotaeda fermentans gen. nov., sp. nov., a novel anaerobic planctomycete of the new family within the order Sedimentisphaerales isolated from Taman Peninsula, Russia.</title>
        <authorList>
            <person name="Khomyakova M.A."/>
            <person name="Merkel A.Y."/>
            <person name="Slobodkin A.I."/>
        </authorList>
    </citation>
    <scope>NUCLEOTIDE SEQUENCE</scope>
    <source>
        <strain evidence="20">M17dextr</strain>
    </source>
</reference>
<feature type="binding site" evidence="18">
    <location>
        <position position="142"/>
    </location>
    <ligand>
        <name>UDP-N-acetyl-alpha-D-glucosamine</name>
        <dbReference type="ChEBI" id="CHEBI:57705"/>
    </ligand>
</feature>
<comment type="pathway">
    <text evidence="18">Nucleotide-sugar biosynthesis; UDP-N-acetyl-alpha-D-glucosamine biosynthesis; UDP-N-acetyl-alpha-D-glucosamine from N-acetyl-alpha-D-glucosamine 1-phosphate: step 1/1.</text>
</comment>
<dbReference type="EC" id="2.3.1.157" evidence="18"/>
<organism evidence="20 21">
    <name type="scientific">Anaerobaca lacustris</name>
    <dbReference type="NCBI Taxonomy" id="3044600"/>
    <lineage>
        <taxon>Bacteria</taxon>
        <taxon>Pseudomonadati</taxon>
        <taxon>Planctomycetota</taxon>
        <taxon>Phycisphaerae</taxon>
        <taxon>Sedimentisphaerales</taxon>
        <taxon>Anaerobacaceae</taxon>
        <taxon>Anaerobaca</taxon>
    </lineage>
</organism>
<dbReference type="GO" id="GO:0071555">
    <property type="term" value="P:cell wall organization"/>
    <property type="evidence" value="ECO:0007669"/>
    <property type="project" value="UniProtKB-KW"/>
</dbReference>
<evidence type="ECO:0000256" key="8">
    <source>
        <dbReference type="ARBA" id="ARBA00022737"/>
    </source>
</evidence>
<gene>
    <name evidence="18" type="primary">glmU</name>
    <name evidence="20" type="ORF">QJ522_13430</name>
</gene>
<comment type="pathway">
    <text evidence="18">Bacterial outer membrane biogenesis; LPS lipid A biosynthesis.</text>
</comment>
<dbReference type="PANTHER" id="PTHR43584">
    <property type="entry name" value="NUCLEOTIDYL TRANSFERASE"/>
    <property type="match status" value="1"/>
</dbReference>
<dbReference type="InterPro" id="IPR029044">
    <property type="entry name" value="Nucleotide-diphossugar_trans"/>
</dbReference>
<dbReference type="GO" id="GO:0009252">
    <property type="term" value="P:peptidoglycan biosynthetic process"/>
    <property type="evidence" value="ECO:0007669"/>
    <property type="project" value="UniProtKB-UniRule"/>
</dbReference>
<feature type="binding site" evidence="18">
    <location>
        <position position="335"/>
    </location>
    <ligand>
        <name>UDP-N-acetyl-alpha-D-glucosamine</name>
        <dbReference type="ChEBI" id="CHEBI:57705"/>
    </ligand>
</feature>
<comment type="catalytic activity">
    <reaction evidence="16 18">
        <text>N-acetyl-alpha-D-glucosamine 1-phosphate + UTP + H(+) = UDP-N-acetyl-alpha-D-glucosamine + diphosphate</text>
        <dbReference type="Rhea" id="RHEA:13509"/>
        <dbReference type="ChEBI" id="CHEBI:15378"/>
        <dbReference type="ChEBI" id="CHEBI:33019"/>
        <dbReference type="ChEBI" id="CHEBI:46398"/>
        <dbReference type="ChEBI" id="CHEBI:57705"/>
        <dbReference type="ChEBI" id="CHEBI:57776"/>
        <dbReference type="EC" id="2.7.7.23"/>
    </reaction>
</comment>
<dbReference type="Gene3D" id="2.160.10.10">
    <property type="entry name" value="Hexapeptide repeat proteins"/>
    <property type="match status" value="1"/>
</dbReference>
<keyword evidence="9 18" id="KW-0460">Magnesium</keyword>
<feature type="region of interest" description="Linker" evidence="18">
    <location>
        <begin position="233"/>
        <end position="253"/>
    </location>
</feature>
<evidence type="ECO:0000259" key="19">
    <source>
        <dbReference type="Pfam" id="PF12804"/>
    </source>
</evidence>
<evidence type="ECO:0000256" key="4">
    <source>
        <dbReference type="ARBA" id="ARBA00022490"/>
    </source>
</evidence>
<dbReference type="Gene3D" id="3.90.550.10">
    <property type="entry name" value="Spore Coat Polysaccharide Biosynthesis Protein SpsA, Chain A"/>
    <property type="match status" value="1"/>
</dbReference>
<feature type="region of interest" description="N-acetyltransferase" evidence="18">
    <location>
        <begin position="254"/>
        <end position="411"/>
    </location>
</feature>
<feature type="binding site" evidence="18">
    <location>
        <position position="320"/>
    </location>
    <ligand>
        <name>UDP-N-acetyl-alpha-D-glucosamine</name>
        <dbReference type="ChEBI" id="CHEBI:57705"/>
    </ligand>
</feature>
<dbReference type="InterPro" id="IPR011004">
    <property type="entry name" value="Trimer_LpxA-like_sf"/>
</dbReference>
<feature type="binding site" evidence="18">
    <location>
        <position position="302"/>
    </location>
    <ligand>
        <name>UDP-N-acetyl-alpha-D-glucosamine</name>
        <dbReference type="ChEBI" id="CHEBI:57705"/>
    </ligand>
</feature>
<feature type="binding site" evidence="18">
    <location>
        <position position="105"/>
    </location>
    <ligand>
        <name>Mg(2+)</name>
        <dbReference type="ChEBI" id="CHEBI:18420"/>
    </ligand>
</feature>
<dbReference type="HAMAP" id="MF_01631">
    <property type="entry name" value="GlmU"/>
    <property type="match status" value="1"/>
</dbReference>
<feature type="region of interest" description="Pyrophosphorylase" evidence="18">
    <location>
        <begin position="1"/>
        <end position="232"/>
    </location>
</feature>
<comment type="similarity">
    <text evidence="3 18">In the N-terminal section; belongs to the N-acetylglucosamine-1-phosphate uridyltransferase family.</text>
</comment>
<name>A0AAW6U300_9BACT</name>
<feature type="binding site" evidence="18">
    <location>
        <position position="230"/>
    </location>
    <ligand>
        <name>UDP-N-acetyl-alpha-D-glucosamine</name>
        <dbReference type="ChEBI" id="CHEBI:57705"/>
    </ligand>
</feature>
<feature type="binding site" evidence="18">
    <location>
        <position position="23"/>
    </location>
    <ligand>
        <name>UDP-N-acetyl-alpha-D-glucosamine</name>
        <dbReference type="ChEBI" id="CHEBI:57705"/>
    </ligand>
</feature>
<evidence type="ECO:0000256" key="16">
    <source>
        <dbReference type="ARBA" id="ARBA00048493"/>
    </source>
</evidence>
<feature type="binding site" evidence="18">
    <location>
        <position position="349"/>
    </location>
    <ligand>
        <name>acetyl-CoA</name>
        <dbReference type="ChEBI" id="CHEBI:57288"/>
    </ligand>
</feature>
<keyword evidence="21" id="KW-1185">Reference proteome</keyword>
<dbReference type="GO" id="GO:0019134">
    <property type="term" value="F:glucosamine-1-phosphate N-acetyltransferase activity"/>
    <property type="evidence" value="ECO:0007669"/>
    <property type="project" value="UniProtKB-UniRule"/>
</dbReference>
<comment type="subcellular location">
    <subcellularLocation>
        <location evidence="1 18">Cytoplasm</location>
    </subcellularLocation>
</comment>
<dbReference type="SUPFAM" id="SSF51161">
    <property type="entry name" value="Trimeric LpxA-like enzymes"/>
    <property type="match status" value="1"/>
</dbReference>
<feature type="active site" description="Proton acceptor" evidence="18">
    <location>
        <position position="332"/>
    </location>
</feature>
<evidence type="ECO:0000256" key="6">
    <source>
        <dbReference type="ARBA" id="ARBA00022695"/>
    </source>
</evidence>
<feature type="binding site" evidence="18">
    <location>
        <position position="374"/>
    </location>
    <ligand>
        <name>acetyl-CoA</name>
        <dbReference type="ChEBI" id="CHEBI:57288"/>
    </ligand>
</feature>
<dbReference type="Pfam" id="PF00132">
    <property type="entry name" value="Hexapep"/>
    <property type="match status" value="1"/>
</dbReference>
<keyword evidence="10 18" id="KW-0133">Cell shape</keyword>